<feature type="repeat" description="TPR" evidence="3">
    <location>
        <begin position="520"/>
        <end position="553"/>
    </location>
</feature>
<dbReference type="SUPFAM" id="SSF48452">
    <property type="entry name" value="TPR-like"/>
    <property type="match status" value="3"/>
</dbReference>
<dbReference type="Pfam" id="PF13432">
    <property type="entry name" value="TPR_16"/>
    <property type="match status" value="4"/>
</dbReference>
<dbReference type="Gene3D" id="1.25.40.10">
    <property type="entry name" value="Tetratricopeptide repeat domain"/>
    <property type="match status" value="2"/>
</dbReference>
<keyword evidence="1" id="KW-0677">Repeat</keyword>
<dbReference type="PROSITE" id="PS50005">
    <property type="entry name" value="TPR"/>
    <property type="match status" value="2"/>
</dbReference>
<dbReference type="PANTHER" id="PTHR44943">
    <property type="entry name" value="CELLULOSE SYNTHASE OPERON PROTEIN C"/>
    <property type="match status" value="1"/>
</dbReference>
<dbReference type="InterPro" id="IPR011990">
    <property type="entry name" value="TPR-like_helical_dom_sf"/>
</dbReference>
<feature type="signal peptide" evidence="4">
    <location>
        <begin position="1"/>
        <end position="19"/>
    </location>
</feature>
<proteinExistence type="predicted"/>
<evidence type="ECO:0000256" key="2">
    <source>
        <dbReference type="ARBA" id="ARBA00022803"/>
    </source>
</evidence>
<keyword evidence="6" id="KW-1185">Reference proteome</keyword>
<dbReference type="HOGENOM" id="CLU_007251_4_0_4"/>
<dbReference type="KEGG" id="rbu:PG1C_01695"/>
<organism evidence="5 6">
    <name type="scientific">Rugosibacter aromaticivorans</name>
    <dbReference type="NCBI Taxonomy" id="1565605"/>
    <lineage>
        <taxon>Bacteria</taxon>
        <taxon>Pseudomonadati</taxon>
        <taxon>Pseudomonadota</taxon>
        <taxon>Betaproteobacteria</taxon>
        <taxon>Nitrosomonadales</taxon>
        <taxon>Sterolibacteriaceae</taxon>
        <taxon>Rugosibacter</taxon>
    </lineage>
</organism>
<evidence type="ECO:0000256" key="3">
    <source>
        <dbReference type="PROSITE-ProRule" id="PRU00339"/>
    </source>
</evidence>
<evidence type="ECO:0000313" key="6">
    <source>
        <dbReference type="Proteomes" id="UP000061603"/>
    </source>
</evidence>
<evidence type="ECO:0000256" key="4">
    <source>
        <dbReference type="SAM" id="SignalP"/>
    </source>
</evidence>
<dbReference type="EMBL" id="CP010554">
    <property type="protein sequence ID" value="AJP49337.1"/>
    <property type="molecule type" value="Genomic_DNA"/>
</dbReference>
<evidence type="ECO:0000313" key="5">
    <source>
        <dbReference type="EMBL" id="AJP49337.1"/>
    </source>
</evidence>
<dbReference type="InterPro" id="IPR019734">
    <property type="entry name" value="TPR_rpt"/>
</dbReference>
<feature type="repeat" description="TPR" evidence="3">
    <location>
        <begin position="248"/>
        <end position="281"/>
    </location>
</feature>
<dbReference type="PANTHER" id="PTHR44943:SF8">
    <property type="entry name" value="TPR REPEAT-CONTAINING PROTEIN MJ0263"/>
    <property type="match status" value="1"/>
</dbReference>
<dbReference type="Pfam" id="PF14559">
    <property type="entry name" value="TPR_19"/>
    <property type="match status" value="1"/>
</dbReference>
<dbReference type="SMART" id="SM00028">
    <property type="entry name" value="TPR"/>
    <property type="match status" value="6"/>
</dbReference>
<feature type="chain" id="PRO_5002186541" evidence="4">
    <location>
        <begin position="20"/>
        <end position="565"/>
    </location>
</feature>
<accession>A0A0C5J2P2</accession>
<dbReference type="AlphaFoldDB" id="A0A0C5J2P2"/>
<dbReference type="PATRIC" id="fig|1565605.3.peg.352"/>
<gene>
    <name evidence="5" type="ORF">PG1C_01695</name>
</gene>
<keyword evidence="2 3" id="KW-0802">TPR repeat</keyword>
<keyword evidence="4" id="KW-0732">Signal</keyword>
<reference evidence="5 6" key="1">
    <citation type="journal article" date="2015" name="Genome Announc.">
        <title>Complete Genome Sequence of a Novel Bacterium within the Family Rhodocyclaceae That Degrades Polycyclic Aromatic Hydrocarbons.</title>
        <authorList>
            <person name="Singleton D.R."/>
            <person name="Dickey A.N."/>
            <person name="Scholl E.H."/>
            <person name="Wright F.A."/>
            <person name="Aitken M.D."/>
        </authorList>
    </citation>
    <scope>NUCLEOTIDE SEQUENCE [LARGE SCALE GENOMIC DNA]</scope>
    <source>
        <strain evidence="6">PG1-Ca6</strain>
    </source>
</reference>
<evidence type="ECO:0000256" key="1">
    <source>
        <dbReference type="ARBA" id="ARBA00022737"/>
    </source>
</evidence>
<protein>
    <submittedName>
        <fullName evidence="5">Uncharacterized protein</fullName>
    </submittedName>
</protein>
<name>A0A0C5J2P2_9PROT</name>
<dbReference type="Proteomes" id="UP000061603">
    <property type="component" value="Chromosome"/>
</dbReference>
<dbReference type="InterPro" id="IPR051685">
    <property type="entry name" value="Ycf3/AcsC/BcsC/TPR_MFPF"/>
</dbReference>
<dbReference type="STRING" id="1565605.PG1C_01695"/>
<sequence>MVLALFFYGSFALAQSAPASPVDQASETATAAKEDERLPKIDLTEKILYEFLLAEIAGQRGQRAIASEVYFDLAKNTRDPRIVRRAAEVALYARQYATALEAARMWVVIDPQAKEAQQMLATLLLASGRVDELAANLARELGNAGPRTGELLLQQQRFLASYPDKVAVRRLFDQLTTPYASLPEAHLVRAQTALAANDKTGAMSEVDQALALRATWEPAALLKASLLAPGAPQLDFLKRFLAANPAAHDVRLGYARILVAEKRYDDARKEFETLLKLNPENPDVLFAVGILSLQLNDVATAEKNLKHFMTLGRGEQDAARFYLGQIAEQAGRRDEALDWYRAVAAGEQKVPAHVRAAQLLVQQNKLDEAREQIAIARAGAPTDSRLVIAEAQLLRQGGRYAEVYALLKTALEGQPDDPDLLYETALAAEKLNDVATMERHLRRLMQIKPDDALAYNALGYSLADRKMRLTEAMQLIDKALALSPDDPFILDSKGWALFRQGQATEALVPLQKAYARTLDAEIAAHAGEVLWSLGRHDEALKLWRDAAQAHPKNEALATTIKRFVP</sequence>